<gene>
    <name evidence="7" type="ORF">CDQ91_15245</name>
</gene>
<evidence type="ECO:0000256" key="1">
    <source>
        <dbReference type="ARBA" id="ARBA00005417"/>
    </source>
</evidence>
<evidence type="ECO:0000256" key="4">
    <source>
        <dbReference type="ARBA" id="ARBA00022741"/>
    </source>
</evidence>
<dbReference type="Pfam" id="PF00005">
    <property type="entry name" value="ABC_tran"/>
    <property type="match status" value="1"/>
</dbReference>
<evidence type="ECO:0000313" key="8">
    <source>
        <dbReference type="Proteomes" id="UP000197097"/>
    </source>
</evidence>
<dbReference type="GO" id="GO:0005524">
    <property type="term" value="F:ATP binding"/>
    <property type="evidence" value="ECO:0007669"/>
    <property type="project" value="UniProtKB-KW"/>
</dbReference>
<dbReference type="SUPFAM" id="SSF52540">
    <property type="entry name" value="P-loop containing nucleoside triphosphate hydrolases"/>
    <property type="match status" value="1"/>
</dbReference>
<keyword evidence="2" id="KW-0813">Transport</keyword>
<reference evidence="7 8" key="1">
    <citation type="journal article" date="2002" name="Int. J. Syst. Evol. Microbiol.">
        <title>Sphingopyxis witflariensis sp. nov., isolated from activated sludge.</title>
        <authorList>
            <person name="Kampfer P."/>
            <person name="Witzenberger R."/>
            <person name="Denner E.B."/>
            <person name="Busse H.J."/>
            <person name="Neef A."/>
        </authorList>
    </citation>
    <scope>NUCLEOTIDE SEQUENCE [LARGE SCALE GENOMIC DNA]</scope>
    <source>
        <strain evidence="7 8">DSM 14551</strain>
    </source>
</reference>
<dbReference type="PROSITE" id="PS00211">
    <property type="entry name" value="ABC_TRANSPORTER_1"/>
    <property type="match status" value="1"/>
</dbReference>
<dbReference type="Gene3D" id="3.40.50.300">
    <property type="entry name" value="P-loop containing nucleotide triphosphate hydrolases"/>
    <property type="match status" value="1"/>
</dbReference>
<dbReference type="SMART" id="SM00382">
    <property type="entry name" value="AAA"/>
    <property type="match status" value="1"/>
</dbReference>
<accession>A0A2D0AMQ7</accession>
<evidence type="ECO:0000256" key="3">
    <source>
        <dbReference type="ARBA" id="ARBA00022458"/>
    </source>
</evidence>
<dbReference type="Proteomes" id="UP000197097">
    <property type="component" value="Unassembled WGS sequence"/>
</dbReference>
<keyword evidence="5 7" id="KW-0067">ATP-binding</keyword>
<comment type="caution">
    <text evidence="7">The sequence shown here is derived from an EMBL/GenBank/DDBJ whole genome shotgun (WGS) entry which is preliminary data.</text>
</comment>
<evidence type="ECO:0000256" key="5">
    <source>
        <dbReference type="ARBA" id="ARBA00022840"/>
    </source>
</evidence>
<dbReference type="InterPro" id="IPR027417">
    <property type="entry name" value="P-loop_NTPase"/>
</dbReference>
<dbReference type="PANTHER" id="PTHR42711:SF5">
    <property type="entry name" value="ABC TRANSPORTER ATP-BINDING PROTEIN NATA"/>
    <property type="match status" value="1"/>
</dbReference>
<dbReference type="PROSITE" id="PS50893">
    <property type="entry name" value="ABC_TRANSPORTER_2"/>
    <property type="match status" value="1"/>
</dbReference>
<dbReference type="InterPro" id="IPR003439">
    <property type="entry name" value="ABC_transporter-like_ATP-bd"/>
</dbReference>
<protein>
    <submittedName>
        <fullName evidence="7">ABC transporter ATP-binding protein</fullName>
    </submittedName>
</protein>
<feature type="domain" description="ABC transporter" evidence="6">
    <location>
        <begin position="12"/>
        <end position="239"/>
    </location>
</feature>
<evidence type="ECO:0000313" key="7">
    <source>
        <dbReference type="EMBL" id="OWQ94336.1"/>
    </source>
</evidence>
<evidence type="ECO:0000256" key="2">
    <source>
        <dbReference type="ARBA" id="ARBA00022448"/>
    </source>
</evidence>
<sequence>MIGDRGLSDYSVEATGLTKYFGAFKAVDNVSLEVPTGSIYGVLGPNGAGKTTTLRMMLGIIDPDAGSSRLFGDQRPQAVRHRIGYLPEERGLYPGMKAREAIAFMGALRGLDWREGRRRAATFMTELGLERVIDEKIRKMSKGMAQMVQLIGSIVHAPDLIVLDEPFSGLDPVNQERLELLVKRERDRGATILFSTHVMAHAERLCDRIAIIARSQRRFEGTVDEARALLPMQVRYTPRDSRDAAGIAAILPATAERHGDAWHFAIEDADVEPLLSRITASGHGVTGLSITRPALHDAFVHIVRQVDAGFAADATCDAVQEALA</sequence>
<dbReference type="EMBL" id="NISJ01000009">
    <property type="protein sequence ID" value="OWQ94336.1"/>
    <property type="molecule type" value="Genomic_DNA"/>
</dbReference>
<dbReference type="AlphaFoldDB" id="A0A2D0AMQ7"/>
<keyword evidence="3" id="KW-0536">Nodulation</keyword>
<comment type="similarity">
    <text evidence="1">Belongs to the ABC transporter superfamily.</text>
</comment>
<keyword evidence="8" id="KW-1185">Reference proteome</keyword>
<evidence type="ECO:0000259" key="6">
    <source>
        <dbReference type="PROSITE" id="PS50893"/>
    </source>
</evidence>
<name>A0A2D0AMQ7_9SPHN</name>
<dbReference type="OrthoDB" id="7465047at2"/>
<dbReference type="InterPro" id="IPR003593">
    <property type="entry name" value="AAA+_ATPase"/>
</dbReference>
<keyword evidence="4" id="KW-0547">Nucleotide-binding</keyword>
<dbReference type="GO" id="GO:0016887">
    <property type="term" value="F:ATP hydrolysis activity"/>
    <property type="evidence" value="ECO:0007669"/>
    <property type="project" value="InterPro"/>
</dbReference>
<dbReference type="InterPro" id="IPR050763">
    <property type="entry name" value="ABC_transporter_ATP-binding"/>
</dbReference>
<dbReference type="InterPro" id="IPR017871">
    <property type="entry name" value="ABC_transporter-like_CS"/>
</dbReference>
<organism evidence="7 8">
    <name type="scientific">Sphingopyxis witflariensis</name>
    <dbReference type="NCBI Taxonomy" id="173675"/>
    <lineage>
        <taxon>Bacteria</taxon>
        <taxon>Pseudomonadati</taxon>
        <taxon>Pseudomonadota</taxon>
        <taxon>Alphaproteobacteria</taxon>
        <taxon>Sphingomonadales</taxon>
        <taxon>Sphingomonadaceae</taxon>
        <taxon>Sphingopyxis</taxon>
    </lineage>
</organism>
<dbReference type="PANTHER" id="PTHR42711">
    <property type="entry name" value="ABC TRANSPORTER ATP-BINDING PROTEIN"/>
    <property type="match status" value="1"/>
</dbReference>
<proteinExistence type="inferred from homology"/>
<dbReference type="RefSeq" id="WP_088473600.1">
    <property type="nucleotide sequence ID" value="NZ_NISJ01000009.1"/>
</dbReference>